<feature type="domain" description="HepT-like" evidence="1">
    <location>
        <begin position="49"/>
        <end position="152"/>
    </location>
</feature>
<evidence type="ECO:0000313" key="2">
    <source>
        <dbReference type="EMBL" id="GJD89623.1"/>
    </source>
</evidence>
<dbReference type="Proteomes" id="UP001055247">
    <property type="component" value="Unassembled WGS sequence"/>
</dbReference>
<dbReference type="InterPro" id="IPR048769">
    <property type="entry name" value="HepT-like_dom"/>
</dbReference>
<name>A0AAV4ZNE0_9HYPH</name>
<comment type="caution">
    <text evidence="2">The sequence shown here is derived from an EMBL/GenBank/DDBJ whole genome shotgun (WGS) entry which is preliminary data.</text>
</comment>
<proteinExistence type="predicted"/>
<organism evidence="2 3">
    <name type="scientific">Methylobacterium hispanicum</name>
    <dbReference type="NCBI Taxonomy" id="270350"/>
    <lineage>
        <taxon>Bacteria</taxon>
        <taxon>Pseudomonadati</taxon>
        <taxon>Pseudomonadota</taxon>
        <taxon>Alphaproteobacteria</taxon>
        <taxon>Hyphomicrobiales</taxon>
        <taxon>Methylobacteriaceae</taxon>
        <taxon>Methylobacterium</taxon>
    </lineage>
</organism>
<evidence type="ECO:0000259" key="1">
    <source>
        <dbReference type="Pfam" id="PF20797"/>
    </source>
</evidence>
<dbReference type="Pfam" id="PF20797">
    <property type="entry name" value="HepT-like_2"/>
    <property type="match status" value="1"/>
</dbReference>
<reference evidence="2" key="1">
    <citation type="journal article" date="2016" name="Front. Microbiol.">
        <title>Genome Sequence of the Piezophilic, Mesophilic Sulfate-Reducing Bacterium Desulfovibrio indicus J2T.</title>
        <authorList>
            <person name="Cao J."/>
            <person name="Maignien L."/>
            <person name="Shao Z."/>
            <person name="Alain K."/>
            <person name="Jebbar M."/>
        </authorList>
    </citation>
    <scope>NUCLEOTIDE SEQUENCE</scope>
    <source>
        <strain evidence="2">DSM 16372</strain>
    </source>
</reference>
<dbReference type="RefSeq" id="WP_238230346.1">
    <property type="nucleotide sequence ID" value="NZ_BPQO01000013.1"/>
</dbReference>
<reference evidence="2" key="2">
    <citation type="submission" date="2021-08" db="EMBL/GenBank/DDBJ databases">
        <authorList>
            <person name="Tani A."/>
            <person name="Ola A."/>
            <person name="Ogura Y."/>
            <person name="Katsura K."/>
            <person name="Hayashi T."/>
        </authorList>
    </citation>
    <scope>NUCLEOTIDE SEQUENCE</scope>
    <source>
        <strain evidence="2">DSM 16372</strain>
    </source>
</reference>
<gene>
    <name evidence="2" type="ORF">BHAOGJBA_3153</name>
</gene>
<dbReference type="EMBL" id="BPQO01000013">
    <property type="protein sequence ID" value="GJD89623.1"/>
    <property type="molecule type" value="Genomic_DNA"/>
</dbReference>
<protein>
    <recommendedName>
        <fullName evidence="1">HepT-like domain-containing protein</fullName>
    </recommendedName>
</protein>
<accession>A0AAV4ZNE0</accession>
<dbReference type="AlphaFoldDB" id="A0AAV4ZNE0"/>
<evidence type="ECO:0000313" key="3">
    <source>
        <dbReference type="Proteomes" id="UP001055247"/>
    </source>
</evidence>
<sequence>MIASSHPAFAKLGPKLERAARELRNLDAFLGQYDALPPEAVNAWGRMTAIAAAIHNVYNGIEDTLLSLANDIDGSVPTGETSHQDLLDQMRAAVLGLRPPLLDDALYVALTELKGFRHRVRHRYGFDLDPGKTNESLDRMRATFPAYVEAVRGLERDLAGDPGVPSSADPA</sequence>
<keyword evidence="3" id="KW-1185">Reference proteome</keyword>